<keyword evidence="3" id="KW-1185">Reference proteome</keyword>
<sequence length="115" mass="12599">MVRTDSDRLQTPTQPVLARDRNSRLAGIILSQTRGAKARHRPCREFGTKGLPAEAILTRAVPRDGVAMKIGQILACLVRQSKKRVLTACSEAIGSDPQIVQEWPQPPSRMKGSKA</sequence>
<name>A0A085TSB2_9RHOB</name>
<evidence type="ECO:0000256" key="1">
    <source>
        <dbReference type="SAM" id="MobiDB-lite"/>
    </source>
</evidence>
<dbReference type="Proteomes" id="UP000028607">
    <property type="component" value="Unassembled WGS sequence"/>
</dbReference>
<gene>
    <name evidence="2" type="ORF">DW2_17365</name>
</gene>
<dbReference type="EMBL" id="AQRC01000017">
    <property type="protein sequence ID" value="KFE33609.1"/>
    <property type="molecule type" value="Genomic_DNA"/>
</dbReference>
<dbReference type="STRING" id="1317124.DW2_17365"/>
<proteinExistence type="predicted"/>
<comment type="caution">
    <text evidence="2">The sequence shown here is derived from an EMBL/GenBank/DDBJ whole genome shotgun (WGS) entry which is preliminary data.</text>
</comment>
<reference evidence="2 3" key="2">
    <citation type="journal article" date="2015" name="Antonie Van Leeuwenhoek">
        <title>Thioclava indica sp. nov., isolated from surface seawater of the Indian Ocean.</title>
        <authorList>
            <person name="Liu Y."/>
            <person name="Lai Q."/>
            <person name="Du J."/>
            <person name="Xu H."/>
            <person name="Jiang L."/>
            <person name="Shao Z."/>
        </authorList>
    </citation>
    <scope>NUCLEOTIDE SEQUENCE [LARGE SCALE GENOMIC DNA]</scope>
    <source>
        <strain evidence="2 3">13D2W-2</strain>
    </source>
</reference>
<protein>
    <submittedName>
        <fullName evidence="2">Uncharacterized protein</fullName>
    </submittedName>
</protein>
<feature type="region of interest" description="Disordered" evidence="1">
    <location>
        <begin position="1"/>
        <end position="22"/>
    </location>
</feature>
<evidence type="ECO:0000313" key="2">
    <source>
        <dbReference type="EMBL" id="KFE33609.1"/>
    </source>
</evidence>
<organism evidence="2 3">
    <name type="scientific">Thioclava atlantica</name>
    <dbReference type="NCBI Taxonomy" id="1317124"/>
    <lineage>
        <taxon>Bacteria</taxon>
        <taxon>Pseudomonadati</taxon>
        <taxon>Pseudomonadota</taxon>
        <taxon>Alphaproteobacteria</taxon>
        <taxon>Rhodobacterales</taxon>
        <taxon>Paracoccaceae</taxon>
        <taxon>Thioclava</taxon>
    </lineage>
</organism>
<dbReference type="AlphaFoldDB" id="A0A085TSB2"/>
<reference evidence="3" key="1">
    <citation type="submission" date="2013-04" db="EMBL/GenBank/DDBJ databases">
        <title>Thioclava sp. 13D2W-2 Genome Sequencing.</title>
        <authorList>
            <person name="Lai Q."/>
            <person name="Li G."/>
            <person name="Shao Z."/>
        </authorList>
    </citation>
    <scope>NUCLEOTIDE SEQUENCE [LARGE SCALE GENOMIC DNA]</scope>
    <source>
        <strain evidence="3">13D2W-2</strain>
    </source>
</reference>
<evidence type="ECO:0000313" key="3">
    <source>
        <dbReference type="Proteomes" id="UP000028607"/>
    </source>
</evidence>
<accession>A0A085TSB2</accession>